<feature type="compositionally biased region" description="Polar residues" evidence="2">
    <location>
        <begin position="597"/>
        <end position="607"/>
    </location>
</feature>
<dbReference type="Gene3D" id="3.40.50.11500">
    <property type="match status" value="1"/>
</dbReference>
<name>A0A8B8TC14_CAMFR</name>
<keyword evidence="4" id="KW-1185">Reference proteome</keyword>
<dbReference type="FunFam" id="3.30.450.200:FF:000001">
    <property type="entry name" value="DENN domain-containing protein 2A isoform X1"/>
    <property type="match status" value="1"/>
</dbReference>
<feature type="region of interest" description="Disordered" evidence="2">
    <location>
        <begin position="528"/>
        <end position="573"/>
    </location>
</feature>
<feature type="region of interest" description="Disordered" evidence="2">
    <location>
        <begin position="104"/>
        <end position="250"/>
    </location>
</feature>
<feature type="region of interest" description="Disordered" evidence="2">
    <location>
        <begin position="296"/>
        <end position="429"/>
    </location>
</feature>
<feature type="compositionally biased region" description="Basic and acidic residues" evidence="2">
    <location>
        <begin position="141"/>
        <end position="155"/>
    </location>
</feature>
<feature type="compositionally biased region" description="Basic and acidic residues" evidence="2">
    <location>
        <begin position="310"/>
        <end position="332"/>
    </location>
</feature>
<dbReference type="PANTHER" id="PTHR15288:SF3">
    <property type="entry name" value="DENN DOMAIN-CONTAINING PROTEIN 2A"/>
    <property type="match status" value="1"/>
</dbReference>
<dbReference type="GO" id="GO:0042147">
    <property type="term" value="P:retrograde transport, endosome to Golgi"/>
    <property type="evidence" value="ECO:0007669"/>
    <property type="project" value="TreeGrafter"/>
</dbReference>
<dbReference type="InterPro" id="IPR005112">
    <property type="entry name" value="dDENN_dom"/>
</dbReference>
<dbReference type="AlphaFoldDB" id="A0A8B8TC14"/>
<dbReference type="InterPro" id="IPR043153">
    <property type="entry name" value="DENN_C"/>
</dbReference>
<evidence type="ECO:0000256" key="1">
    <source>
        <dbReference type="ARBA" id="ARBA00022658"/>
    </source>
</evidence>
<feature type="compositionally biased region" description="Pro residues" evidence="2">
    <location>
        <begin position="392"/>
        <end position="409"/>
    </location>
</feature>
<dbReference type="Gene3D" id="3.30.450.200">
    <property type="match status" value="1"/>
</dbReference>
<feature type="compositionally biased region" description="Polar residues" evidence="2">
    <location>
        <begin position="67"/>
        <end position="79"/>
    </location>
</feature>
<feature type="compositionally biased region" description="Basic and acidic residues" evidence="2">
    <location>
        <begin position="198"/>
        <end position="207"/>
    </location>
</feature>
<evidence type="ECO:0000313" key="5">
    <source>
        <dbReference type="RefSeq" id="XP_032339388.1"/>
    </source>
</evidence>
<dbReference type="Pfam" id="PF03456">
    <property type="entry name" value="uDENN"/>
    <property type="match status" value="1"/>
</dbReference>
<feature type="compositionally biased region" description="Basic and acidic residues" evidence="2">
    <location>
        <begin position="968"/>
        <end position="984"/>
    </location>
</feature>
<protein>
    <submittedName>
        <fullName evidence="5">DENN domain-containing protein 2A isoform X1</fullName>
    </submittedName>
</protein>
<keyword evidence="1" id="KW-0344">Guanine-nucleotide releasing factor</keyword>
<dbReference type="InterPro" id="IPR005113">
    <property type="entry name" value="uDENN_dom"/>
</dbReference>
<feature type="region of interest" description="Disordered" evidence="2">
    <location>
        <begin position="39"/>
        <end position="79"/>
    </location>
</feature>
<dbReference type="GO" id="GO:0015629">
    <property type="term" value="C:actin cytoskeleton"/>
    <property type="evidence" value="ECO:0007669"/>
    <property type="project" value="TreeGrafter"/>
</dbReference>
<dbReference type="CTD" id="27147"/>
<dbReference type="Pfam" id="PF02141">
    <property type="entry name" value="DENN"/>
    <property type="match status" value="1"/>
</dbReference>
<feature type="compositionally biased region" description="Basic and acidic residues" evidence="2">
    <location>
        <begin position="369"/>
        <end position="391"/>
    </location>
</feature>
<dbReference type="InterPro" id="IPR001194">
    <property type="entry name" value="cDENN_dom"/>
</dbReference>
<dbReference type="Pfam" id="PF03455">
    <property type="entry name" value="dDENN"/>
    <property type="match status" value="1"/>
</dbReference>
<dbReference type="SMART" id="SM00801">
    <property type="entry name" value="dDENN"/>
    <property type="match status" value="1"/>
</dbReference>
<dbReference type="InterPro" id="IPR037516">
    <property type="entry name" value="Tripartite_DENN"/>
</dbReference>
<feature type="compositionally biased region" description="Basic and acidic residues" evidence="2">
    <location>
        <begin position="177"/>
        <end position="189"/>
    </location>
</feature>
<dbReference type="PROSITE" id="PS50211">
    <property type="entry name" value="DENN"/>
    <property type="match status" value="1"/>
</dbReference>
<feature type="domain" description="UDENN" evidence="3">
    <location>
        <begin position="660"/>
        <end position="1063"/>
    </location>
</feature>
<dbReference type="PANTHER" id="PTHR15288">
    <property type="entry name" value="DENN DOMAIN-CONTAINING PROTEIN 2"/>
    <property type="match status" value="1"/>
</dbReference>
<dbReference type="RefSeq" id="XP_032339388.1">
    <property type="nucleotide sequence ID" value="XM_032483497.1"/>
</dbReference>
<feature type="compositionally biased region" description="Basic and acidic residues" evidence="2">
    <location>
        <begin position="528"/>
        <end position="537"/>
    </location>
</feature>
<evidence type="ECO:0000259" key="3">
    <source>
        <dbReference type="PROSITE" id="PS50211"/>
    </source>
</evidence>
<feature type="region of interest" description="Disordered" evidence="2">
    <location>
        <begin position="968"/>
        <end position="988"/>
    </location>
</feature>
<dbReference type="SMART" id="SM00800">
    <property type="entry name" value="uDENN"/>
    <property type="match status" value="1"/>
</dbReference>
<dbReference type="GO" id="GO:0005085">
    <property type="term" value="F:guanyl-nucleotide exchange factor activity"/>
    <property type="evidence" value="ECO:0007669"/>
    <property type="project" value="UniProtKB-KW"/>
</dbReference>
<dbReference type="InterPro" id="IPR051942">
    <property type="entry name" value="DENN_domain_containing_2"/>
</dbReference>
<organism evidence="4 5">
    <name type="scientific">Camelus ferus</name>
    <name type="common">Wild bactrian camel</name>
    <name type="synonym">Camelus bactrianus ferus</name>
    <dbReference type="NCBI Taxonomy" id="419612"/>
    <lineage>
        <taxon>Eukaryota</taxon>
        <taxon>Metazoa</taxon>
        <taxon>Chordata</taxon>
        <taxon>Craniata</taxon>
        <taxon>Vertebrata</taxon>
        <taxon>Euteleostomi</taxon>
        <taxon>Mammalia</taxon>
        <taxon>Eutheria</taxon>
        <taxon>Laurasiatheria</taxon>
        <taxon>Artiodactyla</taxon>
        <taxon>Tylopoda</taxon>
        <taxon>Camelidae</taxon>
        <taxon>Camelus</taxon>
    </lineage>
</organism>
<proteinExistence type="predicted"/>
<dbReference type="KEGG" id="cfr:102513095"/>
<dbReference type="SMART" id="SM00799">
    <property type="entry name" value="DENN"/>
    <property type="match status" value="1"/>
</dbReference>
<gene>
    <name evidence="5" type="primary">DENND2A</name>
</gene>
<dbReference type="GeneID" id="102513095"/>
<evidence type="ECO:0000313" key="4">
    <source>
        <dbReference type="Proteomes" id="UP000694856"/>
    </source>
</evidence>
<reference evidence="5" key="1">
    <citation type="submission" date="2025-08" db="UniProtKB">
        <authorList>
            <consortium name="RefSeq"/>
        </authorList>
    </citation>
    <scope>IDENTIFICATION</scope>
    <source>
        <tissue evidence="5">Ear skin</tissue>
    </source>
</reference>
<sequence length="1103" mass="124053">MSNWRLGAPLGADMMTVCRPAKGSHSQTENLGYRLADKVKVEGPKAGEDPPGQQFESSIPLLETDQDSPFQRSPLESLNNPMLESRVDCLQQNMFSSDMIISDPASDLSAKGASRAGKRQLDGVQNPCPLARGGARHKSLSIKDKISEWEGKKELPTPAPGRKADGQEDYLPSCVQMERRCGDGARTRVTEAQNGTRQETESKENERNTGIVKVGAQDAERKQDLSQPARELAPSVGRGREPRLGKQRFQNDSLSVLKQVKKLEQALKDGSAGLDPQLPGTCYSPHCLPDKAEEVPILPENRGGGSGSEFRSHHLDLEARESAPEAAEERKGSCGRPCDQGLESVYRGSENSSLKPFINPLPKPRRTFKHDGEGDKDGNPGISFRKDKRDLPPLPSLPPPPLPSSPPPSSVNRRLWNGRPKPSADHRKSYEFEDLLQSSSENSRVDWYAQTKLGLTRTLSEENIYEDILDPPMKENPYEDVELHGRCLGKKCVLNFPSSPTSSIPDTPTKSLSKPAFFRQNSERRNFKLLDTRKLSRDGTGSPSKISPPSTPSSPDDTFFNLGDMQNGRKKRKIPKLVLRINAIYEARRGKKRVKRLSQSTESNSGKVTDENSESDSDTEEKLKAHSQRLVNVKSRLKQAPRYPSLDRELVEYQERQLFEYFVVVSLHKKQAGAAYVPELTQQFPLKLERSFKFMREAEDQLKAIPQFCFPDAKDWTPVQQFTSETFSFVLTGEDGSRRFGYCRRLLPGGKGKRLPEVYCIVSRLGCFSLFSKILDEVEKRRGISPALVQPLMRSVMEAPFPALGKTIIVKNFLPGSGTEVIELCRPLDSRLEHVDFESLFSSLSVRHLLCVFASLLLERRVIFIADKLSTLSKCCHAMVAAIYPFTWQHTYIPVLPPAMIDIVCSPTPFLIGLLTSSLPLLRELPLEEVLVVDLVNNRFLRQMDDEDSILPRKLQVALEHILEQRNDLASDQDDRPPDCKRGPESSPLNEVVSEAFVRFFVEIVGHYSLFLTAGEREERTLQREAFRKAVSSKSLRRFLEVFMETQTFRGFIQERELRRQDAKGLFEVRAQEYLETLPSGEHSGVNKFLKGLGNKMKFLHKK</sequence>
<feature type="compositionally biased region" description="Basic and acidic residues" evidence="2">
    <location>
        <begin position="39"/>
        <end position="48"/>
    </location>
</feature>
<feature type="region of interest" description="Disordered" evidence="2">
    <location>
        <begin position="590"/>
        <end position="627"/>
    </location>
</feature>
<dbReference type="FunFam" id="3.40.50.11500:FF:000004">
    <property type="entry name" value="DENN domain-containing protein 2C isoform X1"/>
    <property type="match status" value="1"/>
</dbReference>
<evidence type="ECO:0000256" key="2">
    <source>
        <dbReference type="SAM" id="MobiDB-lite"/>
    </source>
</evidence>
<accession>A0A8B8TC14</accession>
<dbReference type="Proteomes" id="UP000694856">
    <property type="component" value="Chromosome 7"/>
</dbReference>
<dbReference type="GO" id="GO:0005829">
    <property type="term" value="C:cytosol"/>
    <property type="evidence" value="ECO:0007669"/>
    <property type="project" value="GOC"/>
</dbReference>